<accession>A0A8T4J0P6</accession>
<sequence>MIHGFARLGGTDPRQLGPYRLHGVLGTGSTGTVYLGRGAPRRGERKQLAAVRAVRPELLRDRQLRARLRHEMQTAASLRSRYVAAALGCELDSEHPWMATEFVPGPPLSAAVARYGPLPEHAVRALGAALAQGLADLHAVRVAHRDPRPCNVLLAADAPRLVDYSLGLGRTDLGHDDDHAEGGAARAADDIFELGSTLVVAAGAHQPFAGSMLPSAREDPDLTGVPDGLCPALLACLHKTPESRPLPVPLARALDLEGAAERPAAEWLPEAYVHEIDEVEDAAKSLAGRRLFGR</sequence>
<keyword evidence="2" id="KW-0547">Nucleotide-binding</keyword>
<gene>
    <name evidence="6" type="ORF">KDA82_19215</name>
</gene>
<dbReference type="Gene3D" id="3.30.200.20">
    <property type="entry name" value="Phosphorylase Kinase, domain 1"/>
    <property type="match status" value="1"/>
</dbReference>
<organism evidence="6 7">
    <name type="scientific">Streptomyces daliensis</name>
    <dbReference type="NCBI Taxonomy" id="299421"/>
    <lineage>
        <taxon>Bacteria</taxon>
        <taxon>Bacillati</taxon>
        <taxon>Actinomycetota</taxon>
        <taxon>Actinomycetes</taxon>
        <taxon>Kitasatosporales</taxon>
        <taxon>Streptomycetaceae</taxon>
        <taxon>Streptomyces</taxon>
    </lineage>
</organism>
<dbReference type="InterPro" id="IPR000719">
    <property type="entry name" value="Prot_kinase_dom"/>
</dbReference>
<evidence type="ECO:0000313" key="6">
    <source>
        <dbReference type="EMBL" id="MBR7675114.1"/>
    </source>
</evidence>
<evidence type="ECO:0000259" key="5">
    <source>
        <dbReference type="PROSITE" id="PS50011"/>
    </source>
</evidence>
<evidence type="ECO:0000313" key="7">
    <source>
        <dbReference type="Proteomes" id="UP000675554"/>
    </source>
</evidence>
<dbReference type="InterPro" id="IPR011009">
    <property type="entry name" value="Kinase-like_dom_sf"/>
</dbReference>
<name>A0A8T4J0P6_9ACTN</name>
<evidence type="ECO:0000256" key="3">
    <source>
        <dbReference type="ARBA" id="ARBA00022777"/>
    </source>
</evidence>
<evidence type="ECO:0000256" key="1">
    <source>
        <dbReference type="ARBA" id="ARBA00022679"/>
    </source>
</evidence>
<protein>
    <submittedName>
        <fullName evidence="6">Protein kinase</fullName>
    </submittedName>
</protein>
<keyword evidence="7" id="KW-1185">Reference proteome</keyword>
<keyword evidence="4" id="KW-0067">ATP-binding</keyword>
<proteinExistence type="predicted"/>
<dbReference type="PANTHER" id="PTHR43289">
    <property type="entry name" value="MITOGEN-ACTIVATED PROTEIN KINASE KINASE KINASE 20-RELATED"/>
    <property type="match status" value="1"/>
</dbReference>
<comment type="caution">
    <text evidence="6">The sequence shown here is derived from an EMBL/GenBank/DDBJ whole genome shotgun (WGS) entry which is preliminary data.</text>
</comment>
<dbReference type="Proteomes" id="UP000675554">
    <property type="component" value="Unassembled WGS sequence"/>
</dbReference>
<feature type="domain" description="Protein kinase" evidence="5">
    <location>
        <begin position="19"/>
        <end position="294"/>
    </location>
</feature>
<keyword evidence="1" id="KW-0808">Transferase</keyword>
<dbReference type="GO" id="GO:0005524">
    <property type="term" value="F:ATP binding"/>
    <property type="evidence" value="ECO:0007669"/>
    <property type="project" value="UniProtKB-KW"/>
</dbReference>
<dbReference type="AlphaFoldDB" id="A0A8T4J0P6"/>
<dbReference type="Gene3D" id="1.10.510.10">
    <property type="entry name" value="Transferase(Phosphotransferase) domain 1"/>
    <property type="match status" value="1"/>
</dbReference>
<dbReference type="SUPFAM" id="SSF56112">
    <property type="entry name" value="Protein kinase-like (PK-like)"/>
    <property type="match status" value="1"/>
</dbReference>
<dbReference type="Pfam" id="PF00069">
    <property type="entry name" value="Pkinase"/>
    <property type="match status" value="1"/>
</dbReference>
<dbReference type="PROSITE" id="PS50011">
    <property type="entry name" value="PROTEIN_KINASE_DOM"/>
    <property type="match status" value="1"/>
</dbReference>
<evidence type="ECO:0000256" key="4">
    <source>
        <dbReference type="ARBA" id="ARBA00022840"/>
    </source>
</evidence>
<dbReference type="GO" id="GO:0004674">
    <property type="term" value="F:protein serine/threonine kinase activity"/>
    <property type="evidence" value="ECO:0007669"/>
    <property type="project" value="TreeGrafter"/>
</dbReference>
<reference evidence="6" key="1">
    <citation type="submission" date="2021-04" db="EMBL/GenBank/DDBJ databases">
        <title>Sequencing of actinobacteria type strains.</title>
        <authorList>
            <person name="Nguyen G.-S."/>
            <person name="Wentzel A."/>
        </authorList>
    </citation>
    <scope>NUCLEOTIDE SEQUENCE</scope>
    <source>
        <strain evidence="6">DSM 42095</strain>
    </source>
</reference>
<dbReference type="PANTHER" id="PTHR43289:SF34">
    <property type="entry name" value="SERINE_THREONINE-PROTEIN KINASE YBDM-RELATED"/>
    <property type="match status" value="1"/>
</dbReference>
<keyword evidence="3 6" id="KW-0418">Kinase</keyword>
<dbReference type="EMBL" id="JAGSMN010000432">
    <property type="protein sequence ID" value="MBR7675114.1"/>
    <property type="molecule type" value="Genomic_DNA"/>
</dbReference>
<evidence type="ECO:0000256" key="2">
    <source>
        <dbReference type="ARBA" id="ARBA00022741"/>
    </source>
</evidence>